<keyword evidence="6" id="KW-1185">Reference proteome</keyword>
<name>A0ABR0SVM8_9HYPO</name>
<dbReference type="Pfam" id="PF14420">
    <property type="entry name" value="Clr5"/>
    <property type="match status" value="1"/>
</dbReference>
<organism evidence="5 6">
    <name type="scientific">Cladobotryum mycophilum</name>
    <dbReference type="NCBI Taxonomy" id="491253"/>
    <lineage>
        <taxon>Eukaryota</taxon>
        <taxon>Fungi</taxon>
        <taxon>Dikarya</taxon>
        <taxon>Ascomycota</taxon>
        <taxon>Pezizomycotina</taxon>
        <taxon>Sordariomycetes</taxon>
        <taxon>Hypocreomycetidae</taxon>
        <taxon>Hypocreales</taxon>
        <taxon>Hypocreaceae</taxon>
        <taxon>Cladobotryum</taxon>
    </lineage>
</organism>
<feature type="repeat" description="ANK" evidence="3">
    <location>
        <begin position="871"/>
        <end position="903"/>
    </location>
</feature>
<sequence length="1226" mass="134920">MASLPWEKHKSEIRQLFIAEDKPLSEVIECMKTRYQFSSSKSQYEKKLKEWGIRKRRMGKVEWTFLSQRIGKRKRDQGKDSEVYIDGDLYPPAKVRKETARQGFITTIEKYNAPSPKTPQGIVVCTPPALFEHFYQRDEQIPWLRFSKLMNTHLNKVFVRASAEQFLPVPSTVSSRSLPAFPSRNLTGSLDMIVHGSFISPVNDAQSNSRIATILDVFMPEEYPGQHKQNAKSLCVPRSDQNVVANIKLQLFMLANNFQNEDYMEDLDNADVKIVQMARAFNQADSDFMKALISTKNATTMAIAEKILISALRSKDLNFLRIMLEAGASTSILFRSFRTGCDLVSPLEFAASLDDLEQSLDMTQLLLAHKSVINRAGSEVSALRHAIRKKNKRLVKDLITAGALVSADSLNLSEAIRTGEGAMVLMILEAGADIDARFAYQSDVLAIVEMAIRFNNISLILALLARIADVNVVLEWSQWNAFENADWIKVRSTSLGLAAHCGSQEIVQILLRNGATVNLLDDSLCCPLLLACNGGHGEVVKMLLHAGADIKGTNIRASTWHHCTCLMDLCVSNLDIESCQLLLNLGASINDNTLFRAFRSKQTGMVDLIWSYSSGVVKNSLQVQRHFTHVIEEGLLDVFHNFYNSGTNASLASIYGIDNANTAQFLEQVGLLQTLTHSSMRAILSNAITKRNNDLIRFLLRYEMDLGSIWCGISATSVGKMPIPTPLDCAVFESDWELSKTLIQYGASITADTLNAAVWLSTDGMMVRMLIDYGVVLEGSPRDLDKSLDLDHWWLRPKIYRADYVLIRAVVKNNRPMLQLLLGAAQWQPKTMGVALVTASYKHPQLIEDLLKAGASLDEGHGEYNNDFRKHTYTALTTAVSSGQTKLVRTLLQAGASADKLPSGGFECTALQIATIRKDPEMIKVLLQAGANVNAAIEILLQAGADVNVPADKDRETALQNAAQKGNLEVIKILLQAGADVNSPATRDFGETALQSVVRQENLEIIEVLLEAGADVNAPAARHRSTALQYAVKEENLEIIKILLQAGANVNAVVDKYDGKTILRSAVEKENLEIIKILLQAGADVNAPLEILLQAGADVNAPAAKYEGATALQYAAINGCLGIARRLLELGADVNAPAGKRDGRTALEGAAEYGRIDTLHFLLSRGAEVHDHGRSQFIRAVKFAETNGQNAAAFLLKQHGGWTDSDSDLQALIVLDDSETSESDDE</sequence>
<feature type="repeat" description="ANK" evidence="3">
    <location>
        <begin position="954"/>
        <end position="986"/>
    </location>
</feature>
<dbReference type="SMART" id="SM00248">
    <property type="entry name" value="ANK"/>
    <property type="match status" value="18"/>
</dbReference>
<accession>A0ABR0SVM8</accession>
<feature type="domain" description="Clr5" evidence="4">
    <location>
        <begin position="5"/>
        <end position="55"/>
    </location>
</feature>
<feature type="repeat" description="ANK" evidence="3">
    <location>
        <begin position="1107"/>
        <end position="1139"/>
    </location>
</feature>
<feature type="repeat" description="ANK" evidence="3">
    <location>
        <begin position="490"/>
        <end position="522"/>
    </location>
</feature>
<feature type="repeat" description="ANK" evidence="3">
    <location>
        <begin position="1058"/>
        <end position="1090"/>
    </location>
</feature>
<dbReference type="SUPFAM" id="SSF48403">
    <property type="entry name" value="Ankyrin repeat"/>
    <property type="match status" value="3"/>
</dbReference>
<keyword evidence="1" id="KW-0677">Repeat</keyword>
<dbReference type="Pfam" id="PF12796">
    <property type="entry name" value="Ank_2"/>
    <property type="match status" value="5"/>
</dbReference>
<gene>
    <name evidence="5" type="ORF">PT974_04637</name>
</gene>
<proteinExistence type="predicted"/>
<reference evidence="5 6" key="1">
    <citation type="submission" date="2024-01" db="EMBL/GenBank/DDBJ databases">
        <title>Complete genome of Cladobotryum mycophilum ATHUM6906.</title>
        <authorList>
            <person name="Christinaki A.C."/>
            <person name="Myridakis A.I."/>
            <person name="Kouvelis V.N."/>
        </authorList>
    </citation>
    <scope>NUCLEOTIDE SEQUENCE [LARGE SCALE GENOMIC DNA]</scope>
    <source>
        <strain evidence="5 6">ATHUM6906</strain>
    </source>
</reference>
<feature type="repeat" description="ANK" evidence="3">
    <location>
        <begin position="527"/>
        <end position="555"/>
    </location>
</feature>
<evidence type="ECO:0000313" key="6">
    <source>
        <dbReference type="Proteomes" id="UP001338125"/>
    </source>
</evidence>
<feature type="repeat" description="ANK" evidence="3">
    <location>
        <begin position="989"/>
        <end position="1021"/>
    </location>
</feature>
<evidence type="ECO:0000256" key="3">
    <source>
        <dbReference type="PROSITE-ProRule" id="PRU00023"/>
    </source>
</evidence>
<evidence type="ECO:0000313" key="5">
    <source>
        <dbReference type="EMBL" id="KAK5996208.1"/>
    </source>
</evidence>
<dbReference type="InterPro" id="IPR036770">
    <property type="entry name" value="Ankyrin_rpt-contain_sf"/>
</dbReference>
<feature type="repeat" description="ANK" evidence="3">
    <location>
        <begin position="1142"/>
        <end position="1174"/>
    </location>
</feature>
<dbReference type="InterPro" id="IPR002110">
    <property type="entry name" value="Ankyrin_rpt"/>
</dbReference>
<comment type="caution">
    <text evidence="5">The sequence shown here is derived from an EMBL/GenBank/DDBJ whole genome shotgun (WGS) entry which is preliminary data.</text>
</comment>
<evidence type="ECO:0000256" key="1">
    <source>
        <dbReference type="ARBA" id="ARBA00022737"/>
    </source>
</evidence>
<dbReference type="PANTHER" id="PTHR24198">
    <property type="entry name" value="ANKYRIN REPEAT AND PROTEIN KINASE DOMAIN-CONTAINING PROTEIN"/>
    <property type="match status" value="1"/>
</dbReference>
<dbReference type="PANTHER" id="PTHR24198:SF165">
    <property type="entry name" value="ANKYRIN REPEAT-CONTAINING PROTEIN-RELATED"/>
    <property type="match status" value="1"/>
</dbReference>
<evidence type="ECO:0000256" key="2">
    <source>
        <dbReference type="ARBA" id="ARBA00023043"/>
    </source>
</evidence>
<dbReference type="Proteomes" id="UP001338125">
    <property type="component" value="Unassembled WGS sequence"/>
</dbReference>
<dbReference type="Gene3D" id="1.25.40.20">
    <property type="entry name" value="Ankyrin repeat-containing domain"/>
    <property type="match status" value="5"/>
</dbReference>
<protein>
    <submittedName>
        <fullName evidence="5">Ankyrin repeat protein</fullName>
    </submittedName>
</protein>
<dbReference type="EMBL" id="JAVFKD010000004">
    <property type="protein sequence ID" value="KAK5996208.1"/>
    <property type="molecule type" value="Genomic_DNA"/>
</dbReference>
<keyword evidence="2 3" id="KW-0040">ANK repeat</keyword>
<feature type="repeat" description="ANK" evidence="3">
    <location>
        <begin position="1023"/>
        <end position="1055"/>
    </location>
</feature>
<evidence type="ECO:0000259" key="4">
    <source>
        <dbReference type="Pfam" id="PF14420"/>
    </source>
</evidence>
<dbReference type="PROSITE" id="PS50297">
    <property type="entry name" value="ANK_REP_REGION"/>
    <property type="match status" value="10"/>
</dbReference>
<feature type="repeat" description="ANK" evidence="3">
    <location>
        <begin position="909"/>
        <end position="938"/>
    </location>
</feature>
<dbReference type="PRINTS" id="PR01415">
    <property type="entry name" value="ANKYRIN"/>
</dbReference>
<dbReference type="PROSITE" id="PS50088">
    <property type="entry name" value="ANK_REPEAT"/>
    <property type="match status" value="10"/>
</dbReference>
<dbReference type="InterPro" id="IPR025676">
    <property type="entry name" value="Clr5_dom"/>
</dbReference>